<comment type="caution">
    <text evidence="9">The sequence shown here is derived from an EMBL/GenBank/DDBJ whole genome shotgun (WGS) entry which is preliminary data.</text>
</comment>
<feature type="domain" description="LisH" evidence="6">
    <location>
        <begin position="448"/>
        <end position="566"/>
    </location>
</feature>
<feature type="region of interest" description="Disordered" evidence="5">
    <location>
        <begin position="726"/>
        <end position="762"/>
    </location>
</feature>
<protein>
    <recommendedName>
        <fullName evidence="11">LisH domain-containing protein ARMC9</fullName>
    </recommendedName>
</protein>
<dbReference type="Gene3D" id="1.25.10.10">
    <property type="entry name" value="Leucine-rich Repeat Variant"/>
    <property type="match status" value="1"/>
</dbReference>
<accession>A0A820S680</accession>
<evidence type="ECO:0000313" key="8">
    <source>
        <dbReference type="EMBL" id="CAF3760898.1"/>
    </source>
</evidence>
<evidence type="ECO:0000259" key="6">
    <source>
        <dbReference type="Pfam" id="PF21050"/>
    </source>
</evidence>
<evidence type="ECO:0000256" key="2">
    <source>
        <dbReference type="ARBA" id="ARBA00022794"/>
    </source>
</evidence>
<dbReference type="PANTHER" id="PTHR14881:SF4">
    <property type="entry name" value="LISH DOMAIN-CONTAINING PROTEIN ARMC9"/>
    <property type="match status" value="1"/>
</dbReference>
<dbReference type="GO" id="GO:0005813">
    <property type="term" value="C:centrosome"/>
    <property type="evidence" value="ECO:0007669"/>
    <property type="project" value="UniProtKB-SubCell"/>
</dbReference>
<sequence length="832" mass="94403">MSQSIDFRINDFITEYLDYKGFNDTVGIFLKERKTRQEPIQQLTNGNHIQDTDQEKCQVIKDEMLKYFDDGNREEFFRLWIKHIPSNIIESDPSLKSLEFLLYAHFAIYYIRPNNRTKNEQAGKDNMQEFKTYMESIKGQAISQTSDILPLFALPFVTAPDKHASFQELFSNEWPVQLRKKVLNFFDWIFSNRPLPRLVELLQNGERASHVLTQINNEHEELKNRNRETNKQIKSLSTDYCNLISITMELVETLQQAIVGKTITNEYIDNVCSRLGLERLRESMSHAMESARLGIDDPFAEKLDYDKIKRDVVHVSTSPRQKSLLLQALRWKLTKATTDFKREKMLECYINCDLLGCRTDVEQRTKIVKELLSPSSTSDTRCVKEEWARFINTIASLRKGRNYLAPNESLIVGMQKATIAEQSDTHTKQHLLAALQKLSLRRSVQTIMINENMIKWLLPLLSKSNSLSDYTLEYGVALLMNLCLRTEGRKKCAEVAEQAIAVLASLLSHPNHETRPYVNSSLYSILTLKSVRDKAIQQNLESRLRTLIRTDTANSETKGQLEFLLNLLCKSGDQIIEQSSDNEQDNDDEDQDVMEADLDLADQLKTMDQELNGEDLMLAKYTSQKPTATANIHKSYNNTLYASSINDIKPKSIIDPVLHRPTTPGQFRQSIVAHTVDSLANSLAVGDIFHSQTNGFEQLNGNSSIFAASASMSIKKPLSASIASTITNNNNNNNNNKTKFSKTSSSITRPKQASRASSVDQQKQVTPVLAFAANDELDHSIPTITTPKITPPMKFSFSEPPRSNSSASIRSSTSSILELSNGTLNNQKTKKL</sequence>
<feature type="domain" description="ARMC9 CTLH-like" evidence="7">
    <location>
        <begin position="60"/>
        <end position="191"/>
    </location>
</feature>
<proteinExistence type="predicted"/>
<evidence type="ECO:0000256" key="4">
    <source>
        <dbReference type="SAM" id="Coils"/>
    </source>
</evidence>
<reference evidence="9" key="1">
    <citation type="submission" date="2021-02" db="EMBL/GenBank/DDBJ databases">
        <authorList>
            <person name="Nowell W R."/>
        </authorList>
    </citation>
    <scope>NUCLEOTIDE SEQUENCE</scope>
</reference>
<comment type="subcellular location">
    <subcellularLocation>
        <location evidence="1">Cytoplasm</location>
        <location evidence="1">Cytoskeleton</location>
        <location evidence="1">Cilium basal body</location>
    </subcellularLocation>
</comment>
<dbReference type="AlphaFoldDB" id="A0A820S680"/>
<dbReference type="PANTHER" id="PTHR14881">
    <property type="entry name" value="LISH DOMAIN-CONTAINING PROTEIN ARMC9"/>
    <property type="match status" value="1"/>
</dbReference>
<keyword evidence="4" id="KW-0175">Coiled coil</keyword>
<dbReference type="EMBL" id="CAJOBR010000029">
    <property type="protein sequence ID" value="CAF4450748.1"/>
    <property type="molecule type" value="Genomic_DNA"/>
</dbReference>
<feature type="compositionally biased region" description="Polar residues" evidence="5">
    <location>
        <begin position="822"/>
        <end position="832"/>
    </location>
</feature>
<evidence type="ECO:0000256" key="1">
    <source>
        <dbReference type="ARBA" id="ARBA00004120"/>
    </source>
</evidence>
<evidence type="ECO:0000259" key="7">
    <source>
        <dbReference type="Pfam" id="PF23138"/>
    </source>
</evidence>
<feature type="region of interest" description="Disordered" evidence="5">
    <location>
        <begin position="781"/>
        <end position="832"/>
    </location>
</feature>
<evidence type="ECO:0000256" key="5">
    <source>
        <dbReference type="SAM" id="MobiDB-lite"/>
    </source>
</evidence>
<feature type="compositionally biased region" description="Polar residues" evidence="5">
    <location>
        <begin position="749"/>
        <end position="762"/>
    </location>
</feature>
<keyword evidence="2" id="KW-0970">Cilium biogenesis/degradation</keyword>
<keyword evidence="3" id="KW-0966">Cell projection</keyword>
<dbReference type="InterPro" id="IPR011989">
    <property type="entry name" value="ARM-like"/>
</dbReference>
<evidence type="ECO:0000256" key="3">
    <source>
        <dbReference type="ARBA" id="ARBA00023273"/>
    </source>
</evidence>
<evidence type="ECO:0000313" key="10">
    <source>
        <dbReference type="Proteomes" id="UP000663848"/>
    </source>
</evidence>
<name>A0A820S680_9BILA</name>
<dbReference type="Proteomes" id="UP000663848">
    <property type="component" value="Unassembled WGS sequence"/>
</dbReference>
<dbReference type="InterPro" id="IPR016024">
    <property type="entry name" value="ARM-type_fold"/>
</dbReference>
<evidence type="ECO:0008006" key="11">
    <source>
        <dbReference type="Google" id="ProtNLM"/>
    </source>
</evidence>
<feature type="coiled-coil region" evidence="4">
    <location>
        <begin position="212"/>
        <end position="239"/>
    </location>
</feature>
<dbReference type="InterPro" id="IPR056327">
    <property type="entry name" value="ARMC9_CTLH-like_dom"/>
</dbReference>
<dbReference type="GO" id="GO:0005814">
    <property type="term" value="C:centriole"/>
    <property type="evidence" value="ECO:0007669"/>
    <property type="project" value="TreeGrafter"/>
</dbReference>
<feature type="compositionally biased region" description="Low complexity" evidence="5">
    <location>
        <begin position="726"/>
        <end position="748"/>
    </location>
</feature>
<dbReference type="Pfam" id="PF23138">
    <property type="entry name" value="CTLH_Armc9"/>
    <property type="match status" value="1"/>
</dbReference>
<dbReference type="Proteomes" id="UP000663872">
    <property type="component" value="Unassembled WGS sequence"/>
</dbReference>
<dbReference type="GO" id="GO:0097542">
    <property type="term" value="C:ciliary tip"/>
    <property type="evidence" value="ECO:0007669"/>
    <property type="project" value="TreeGrafter"/>
</dbReference>
<dbReference type="GO" id="GO:0036064">
    <property type="term" value="C:ciliary basal body"/>
    <property type="evidence" value="ECO:0007669"/>
    <property type="project" value="InterPro"/>
</dbReference>
<evidence type="ECO:0000313" key="9">
    <source>
        <dbReference type="EMBL" id="CAF4450748.1"/>
    </source>
</evidence>
<dbReference type="Pfam" id="PF21050">
    <property type="entry name" value="ARMC9_ARM"/>
    <property type="match status" value="1"/>
</dbReference>
<feature type="compositionally biased region" description="Low complexity" evidence="5">
    <location>
        <begin position="781"/>
        <end position="792"/>
    </location>
</feature>
<dbReference type="SUPFAM" id="SSF48371">
    <property type="entry name" value="ARM repeat"/>
    <property type="match status" value="1"/>
</dbReference>
<dbReference type="EMBL" id="CAJNYT010005601">
    <property type="protein sequence ID" value="CAF3760898.1"/>
    <property type="molecule type" value="Genomic_DNA"/>
</dbReference>
<dbReference type="GO" id="GO:0060271">
    <property type="term" value="P:cilium assembly"/>
    <property type="evidence" value="ECO:0007669"/>
    <property type="project" value="InterPro"/>
</dbReference>
<dbReference type="InterPro" id="IPR040369">
    <property type="entry name" value="ARMC9"/>
</dbReference>
<gene>
    <name evidence="8" type="ORF">GRG538_LOCUS31944</name>
    <name evidence="9" type="ORF">QYT958_LOCUS626</name>
</gene>
<organism evidence="9 10">
    <name type="scientific">Rotaria socialis</name>
    <dbReference type="NCBI Taxonomy" id="392032"/>
    <lineage>
        <taxon>Eukaryota</taxon>
        <taxon>Metazoa</taxon>
        <taxon>Spiralia</taxon>
        <taxon>Gnathifera</taxon>
        <taxon>Rotifera</taxon>
        <taxon>Eurotatoria</taxon>
        <taxon>Bdelloidea</taxon>
        <taxon>Philodinida</taxon>
        <taxon>Philodinidae</taxon>
        <taxon>Rotaria</taxon>
    </lineage>
</organism>
<dbReference type="InterPro" id="IPR048959">
    <property type="entry name" value="ARMC9_ARM_dom"/>
</dbReference>
<feature type="compositionally biased region" description="Low complexity" evidence="5">
    <location>
        <begin position="802"/>
        <end position="821"/>
    </location>
</feature>